<gene>
    <name evidence="2" type="ORF">J2S74_004851</name>
</gene>
<accession>A0ABU0A3X6</accession>
<reference evidence="2 3" key="1">
    <citation type="submission" date="2023-07" db="EMBL/GenBank/DDBJ databases">
        <title>Genomic Encyclopedia of Type Strains, Phase IV (KMG-IV): sequencing the most valuable type-strain genomes for metagenomic binning, comparative biology and taxonomic classification.</title>
        <authorList>
            <person name="Goeker M."/>
        </authorList>
    </citation>
    <scope>NUCLEOTIDE SEQUENCE [LARGE SCALE GENOMIC DNA]</scope>
    <source>
        <strain evidence="2 3">DSM 9768</strain>
    </source>
</reference>
<comment type="caution">
    <text evidence="2">The sequence shown here is derived from an EMBL/GenBank/DDBJ whole genome shotgun (WGS) entry which is preliminary data.</text>
</comment>
<evidence type="ECO:0000313" key="2">
    <source>
        <dbReference type="EMBL" id="MDQ0257393.1"/>
    </source>
</evidence>
<sequence length="56" mass="6389">MKEFGTCWRGIEEDGGIIEVGWGLKRGDWGLTAIVWGIIGLVWGYIYFHPHKTLLL</sequence>
<protein>
    <submittedName>
        <fullName evidence="2">Uncharacterized protein</fullName>
    </submittedName>
</protein>
<dbReference type="EMBL" id="JAUSUG010000027">
    <property type="protein sequence ID" value="MDQ0257393.1"/>
    <property type="molecule type" value="Genomic_DNA"/>
</dbReference>
<dbReference type="RefSeq" id="WP_307331027.1">
    <property type="nucleotide sequence ID" value="NZ_JAUSUG010000027.1"/>
</dbReference>
<dbReference type="Proteomes" id="UP001230005">
    <property type="component" value="Unassembled WGS sequence"/>
</dbReference>
<evidence type="ECO:0000313" key="3">
    <source>
        <dbReference type="Proteomes" id="UP001230005"/>
    </source>
</evidence>
<organism evidence="2 3">
    <name type="scientific">Evansella vedderi</name>
    <dbReference type="NCBI Taxonomy" id="38282"/>
    <lineage>
        <taxon>Bacteria</taxon>
        <taxon>Bacillati</taxon>
        <taxon>Bacillota</taxon>
        <taxon>Bacilli</taxon>
        <taxon>Bacillales</taxon>
        <taxon>Bacillaceae</taxon>
        <taxon>Evansella</taxon>
    </lineage>
</organism>
<proteinExistence type="predicted"/>
<evidence type="ECO:0000256" key="1">
    <source>
        <dbReference type="SAM" id="Phobius"/>
    </source>
</evidence>
<keyword evidence="3" id="KW-1185">Reference proteome</keyword>
<feature type="transmembrane region" description="Helical" evidence="1">
    <location>
        <begin position="29"/>
        <end position="48"/>
    </location>
</feature>
<name>A0ABU0A3X6_9BACI</name>
<keyword evidence="1" id="KW-0812">Transmembrane</keyword>
<keyword evidence="1" id="KW-1133">Transmembrane helix</keyword>
<keyword evidence="1" id="KW-0472">Membrane</keyword>